<dbReference type="AlphaFoldDB" id="A0A1G2U174"/>
<dbReference type="EMBL" id="MHWB01000002">
    <property type="protein sequence ID" value="OHB02670.1"/>
    <property type="molecule type" value="Genomic_DNA"/>
</dbReference>
<sequence length="358" mass="39794">MTQGIITHPRPHLDEIVAIFLLSLYGEEKYPGIRDAITNRKIFACRVEDLEATAEGYEQSGYIMLGVGGGRYDEHGVNGESRKKGDCCATLVAKDLGVDKLRELSKILKFVTGGDLNGNSQPFDLSALVGLINGQYPDDPFPAIDFAFAALNAKYAEQYDFHVIAGEEAKKATVEEVLTASGKKLRIVTVKTDCEAVGKYIRSEYGGGADIIIQKNSRRQVQIFTDKRSGLNMTDTAQILRLVEQESKDQEVVTSDWNLLAGEGKVIGAEEWYFFPTGNMLLNGSLTAPNTPPTNIALQDIQSLVKIGVNGMFEPSREQKCKQGNCSSRRDDECKWYAFGLQRCREVRRLEYQRRQTA</sequence>
<organism evidence="1 2">
    <name type="scientific">Candidatus Zambryskibacteria bacterium RIFCSPLOWO2_01_FULL_39_39</name>
    <dbReference type="NCBI Taxonomy" id="1802758"/>
    <lineage>
        <taxon>Bacteria</taxon>
        <taxon>Candidatus Zambryskiibacteriota</taxon>
    </lineage>
</organism>
<accession>A0A1G2U174</accession>
<protein>
    <submittedName>
        <fullName evidence="1">Uncharacterized protein</fullName>
    </submittedName>
</protein>
<dbReference type="Proteomes" id="UP000177707">
    <property type="component" value="Unassembled WGS sequence"/>
</dbReference>
<evidence type="ECO:0000313" key="2">
    <source>
        <dbReference type="Proteomes" id="UP000177707"/>
    </source>
</evidence>
<evidence type="ECO:0000313" key="1">
    <source>
        <dbReference type="EMBL" id="OHB02670.1"/>
    </source>
</evidence>
<proteinExistence type="predicted"/>
<gene>
    <name evidence="1" type="ORF">A3A96_02355</name>
</gene>
<name>A0A1G2U174_9BACT</name>
<reference evidence="1 2" key="1">
    <citation type="journal article" date="2016" name="Nat. Commun.">
        <title>Thousands of microbial genomes shed light on interconnected biogeochemical processes in an aquifer system.</title>
        <authorList>
            <person name="Anantharaman K."/>
            <person name="Brown C.T."/>
            <person name="Hug L.A."/>
            <person name="Sharon I."/>
            <person name="Castelle C.J."/>
            <person name="Probst A.J."/>
            <person name="Thomas B.C."/>
            <person name="Singh A."/>
            <person name="Wilkins M.J."/>
            <person name="Karaoz U."/>
            <person name="Brodie E.L."/>
            <person name="Williams K.H."/>
            <person name="Hubbard S.S."/>
            <person name="Banfield J.F."/>
        </authorList>
    </citation>
    <scope>NUCLEOTIDE SEQUENCE [LARGE SCALE GENOMIC DNA]</scope>
</reference>
<comment type="caution">
    <text evidence="1">The sequence shown here is derived from an EMBL/GenBank/DDBJ whole genome shotgun (WGS) entry which is preliminary data.</text>
</comment>